<name>A0A4Q7MDN5_9MICO</name>
<protein>
    <submittedName>
        <fullName evidence="2">PhnB protein</fullName>
    </submittedName>
</protein>
<evidence type="ECO:0000313" key="2">
    <source>
        <dbReference type="EMBL" id="RZS64459.1"/>
    </source>
</evidence>
<dbReference type="InterPro" id="IPR004360">
    <property type="entry name" value="Glyas_Fos-R_dOase_dom"/>
</dbReference>
<dbReference type="CDD" id="cd06588">
    <property type="entry name" value="PhnB_like"/>
    <property type="match status" value="1"/>
</dbReference>
<keyword evidence="3" id="KW-1185">Reference proteome</keyword>
<dbReference type="InterPro" id="IPR028973">
    <property type="entry name" value="PhnB-like"/>
</dbReference>
<feature type="domain" description="Glyoxalase/fosfomycin resistance/dioxygenase" evidence="1">
    <location>
        <begin position="11"/>
        <end position="129"/>
    </location>
</feature>
<dbReference type="SUPFAM" id="SSF54593">
    <property type="entry name" value="Glyoxalase/Bleomycin resistance protein/Dihydroxybiphenyl dioxygenase"/>
    <property type="match status" value="1"/>
</dbReference>
<gene>
    <name evidence="2" type="ORF">EV187_2846</name>
</gene>
<dbReference type="OrthoDB" id="9795306at2"/>
<evidence type="ECO:0000313" key="3">
    <source>
        <dbReference type="Proteomes" id="UP000293289"/>
    </source>
</evidence>
<dbReference type="PANTHER" id="PTHR33990">
    <property type="entry name" value="PROTEIN YJDN-RELATED"/>
    <property type="match status" value="1"/>
</dbReference>
<proteinExistence type="predicted"/>
<accession>A0A4Q7MDN5</accession>
<dbReference type="RefSeq" id="WP_130353688.1">
    <property type="nucleotide sequence ID" value="NZ_SGWY01000003.1"/>
</dbReference>
<evidence type="ECO:0000259" key="1">
    <source>
        <dbReference type="Pfam" id="PF00903"/>
    </source>
</evidence>
<dbReference type="Pfam" id="PF00903">
    <property type="entry name" value="Glyoxalase"/>
    <property type="match status" value="1"/>
</dbReference>
<dbReference type="AlphaFoldDB" id="A0A4Q7MDN5"/>
<reference evidence="2 3" key="1">
    <citation type="submission" date="2019-02" db="EMBL/GenBank/DDBJ databases">
        <title>Genomic Encyclopedia of Type Strains, Phase IV (KMG-IV): sequencing the most valuable type-strain genomes for metagenomic binning, comparative biology and taxonomic classification.</title>
        <authorList>
            <person name="Goeker M."/>
        </authorList>
    </citation>
    <scope>NUCLEOTIDE SEQUENCE [LARGE SCALE GENOMIC DNA]</scope>
    <source>
        <strain evidence="2 3">DSM 43045</strain>
    </source>
</reference>
<comment type="caution">
    <text evidence="2">The sequence shown here is derived from an EMBL/GenBank/DDBJ whole genome shotgun (WGS) entry which is preliminary data.</text>
</comment>
<organism evidence="2 3">
    <name type="scientific">Agromyces ramosus</name>
    <dbReference type="NCBI Taxonomy" id="33879"/>
    <lineage>
        <taxon>Bacteria</taxon>
        <taxon>Bacillati</taxon>
        <taxon>Actinomycetota</taxon>
        <taxon>Actinomycetes</taxon>
        <taxon>Micrococcales</taxon>
        <taxon>Microbacteriaceae</taxon>
        <taxon>Agromyces</taxon>
    </lineage>
</organism>
<dbReference type="Proteomes" id="UP000293289">
    <property type="component" value="Unassembled WGS sequence"/>
</dbReference>
<dbReference type="Gene3D" id="3.10.180.10">
    <property type="entry name" value="2,3-Dihydroxybiphenyl 1,2-Dioxygenase, domain 1"/>
    <property type="match status" value="1"/>
</dbReference>
<sequence>MPVTLNPYLNFKDSAREALEFYHSVFGGELTVSTFADFQSAQDPSENDLVMHGQLDGAAGLTIMAADTPKHMEYREPAGFSVSLSGDDDATLRGYWDKLADGGTIVQPLEVAPWGDAFGMLTDRYGITWLVNISGAAA</sequence>
<dbReference type="EMBL" id="SGWY01000003">
    <property type="protein sequence ID" value="RZS64459.1"/>
    <property type="molecule type" value="Genomic_DNA"/>
</dbReference>
<dbReference type="InterPro" id="IPR029068">
    <property type="entry name" value="Glyas_Bleomycin-R_OHBP_Dase"/>
</dbReference>
<dbReference type="PANTHER" id="PTHR33990:SF1">
    <property type="entry name" value="PROTEIN YJDN"/>
    <property type="match status" value="1"/>
</dbReference>